<keyword evidence="2" id="KW-0812">Transmembrane</keyword>
<keyword evidence="2" id="KW-0472">Membrane</keyword>
<protein>
    <submittedName>
        <fullName evidence="3">Uncharacterized protein</fullName>
    </submittedName>
</protein>
<evidence type="ECO:0000256" key="2">
    <source>
        <dbReference type="SAM" id="Phobius"/>
    </source>
</evidence>
<comment type="caution">
    <text evidence="3">The sequence shown here is derived from an EMBL/GenBank/DDBJ whole genome shotgun (WGS) entry which is preliminary data.</text>
</comment>
<feature type="transmembrane region" description="Helical" evidence="2">
    <location>
        <begin position="428"/>
        <end position="451"/>
    </location>
</feature>
<dbReference type="AlphaFoldDB" id="A0A6B3ND87"/>
<evidence type="ECO:0000256" key="1">
    <source>
        <dbReference type="SAM" id="Coils"/>
    </source>
</evidence>
<proteinExistence type="predicted"/>
<dbReference type="EMBL" id="JAAHFQ010000071">
    <property type="protein sequence ID" value="NER27098.1"/>
    <property type="molecule type" value="Genomic_DNA"/>
</dbReference>
<keyword evidence="1" id="KW-0175">Coiled coil</keyword>
<sequence length="497" mass="58064">MTLKNRQKLTNYIYAPNIHLFAFHLRHGSNLDESKQLWHQCDQIFQKLEIRESSNTYLQLSKYLDLERQPYLRRTELLKNNQTSLSFTSQVVIDNSALITKGFAYPVRIGDSYGLWLNIRCPERDENNQPTEDVEIKFFGALNPDNCLIFKNSPYFLGQTILVTAWLNLEHKQQQNQNQKFLKSLADQCLNSLIAEPAIRPSLYRQSELFGSPIFEYGLVTQTTNYCHIIVWLFRQPETDKKFNFCYQQLLDLFLYRNKIIKAFHNRLYVYQKLEKKYEAIEKMIDEIEAHNTGIELEATELKQFKIQLKAMPKLAIEYTRWLRLLEDYRNTIEINAHNYEEKIEQIRINTSEENLTFLEHFIQKNCVTFQEQITGDLNYFIPGTGLLDQAIASIRGIVEIDQAERDRQNQEAAQLERNRREKADNELQIEIAASGLAIATGALVASSSGLMTQKWEWPGSPKSTGYPHPFLISLFLSLILALCTYGLTKRLRHLIK</sequence>
<accession>A0A6B3ND87</accession>
<name>A0A6B3ND87_9CYAN</name>
<organism evidence="3">
    <name type="scientific">Symploca sp. SIO1C4</name>
    <dbReference type="NCBI Taxonomy" id="2607765"/>
    <lineage>
        <taxon>Bacteria</taxon>
        <taxon>Bacillati</taxon>
        <taxon>Cyanobacteriota</taxon>
        <taxon>Cyanophyceae</taxon>
        <taxon>Coleofasciculales</taxon>
        <taxon>Coleofasciculaceae</taxon>
        <taxon>Symploca</taxon>
    </lineage>
</organism>
<feature type="transmembrane region" description="Helical" evidence="2">
    <location>
        <begin position="471"/>
        <end position="489"/>
    </location>
</feature>
<evidence type="ECO:0000313" key="3">
    <source>
        <dbReference type="EMBL" id="NER27098.1"/>
    </source>
</evidence>
<keyword evidence="2" id="KW-1133">Transmembrane helix</keyword>
<feature type="coiled-coil region" evidence="1">
    <location>
        <begin position="399"/>
        <end position="426"/>
    </location>
</feature>
<gene>
    <name evidence="3" type="ORF">F6J89_05540</name>
</gene>
<reference evidence="3" key="1">
    <citation type="submission" date="2019-11" db="EMBL/GenBank/DDBJ databases">
        <title>Genomic insights into an expanded diversity of filamentous marine cyanobacteria reveals the extraordinary biosynthetic potential of Moorea and Okeania.</title>
        <authorList>
            <person name="Ferreira Leao T."/>
            <person name="Wang M."/>
            <person name="Moss N."/>
            <person name="Da Silva R."/>
            <person name="Sanders J."/>
            <person name="Nurk S."/>
            <person name="Gurevich A."/>
            <person name="Humphrey G."/>
            <person name="Reher R."/>
            <person name="Zhu Q."/>
            <person name="Belda-Ferre P."/>
            <person name="Glukhov E."/>
            <person name="Rex R."/>
            <person name="Dorrestein P.C."/>
            <person name="Knight R."/>
            <person name="Pevzner P."/>
            <person name="Gerwick W.H."/>
            <person name="Gerwick L."/>
        </authorList>
    </citation>
    <scope>NUCLEOTIDE SEQUENCE</scope>
    <source>
        <strain evidence="3">SIO1C4</strain>
    </source>
</reference>